<name>E2BI73_HARSA</name>
<evidence type="ECO:0000313" key="1">
    <source>
        <dbReference type="EMBL" id="EFN84604.1"/>
    </source>
</evidence>
<reference evidence="1 2" key="1">
    <citation type="journal article" date="2010" name="Science">
        <title>Genomic comparison of the ants Camponotus floridanus and Harpegnathos saltator.</title>
        <authorList>
            <person name="Bonasio R."/>
            <person name="Zhang G."/>
            <person name="Ye C."/>
            <person name="Mutti N.S."/>
            <person name="Fang X."/>
            <person name="Qin N."/>
            <person name="Donahue G."/>
            <person name="Yang P."/>
            <person name="Li Q."/>
            <person name="Li C."/>
            <person name="Zhang P."/>
            <person name="Huang Z."/>
            <person name="Berger S.L."/>
            <person name="Reinberg D."/>
            <person name="Wang J."/>
            <person name="Liebig J."/>
        </authorList>
    </citation>
    <scope>NUCLEOTIDE SEQUENCE [LARGE SCALE GENOMIC DNA]</scope>
    <source>
        <strain evidence="1 2">R22 G/1</strain>
    </source>
</reference>
<protein>
    <submittedName>
        <fullName evidence="1">Uncharacterized protein</fullName>
    </submittedName>
</protein>
<dbReference type="InParanoid" id="E2BI73"/>
<dbReference type="EMBL" id="GL448457">
    <property type="protein sequence ID" value="EFN84604.1"/>
    <property type="molecule type" value="Genomic_DNA"/>
</dbReference>
<evidence type="ECO:0000313" key="2">
    <source>
        <dbReference type="Proteomes" id="UP000008237"/>
    </source>
</evidence>
<keyword evidence="2" id="KW-1185">Reference proteome</keyword>
<proteinExistence type="predicted"/>
<accession>E2BI73</accession>
<dbReference type="AlphaFoldDB" id="E2BI73"/>
<dbReference type="Proteomes" id="UP000008237">
    <property type="component" value="Unassembled WGS sequence"/>
</dbReference>
<sequence>MQTITISQGQNSEPGLAQVDVVMISNDDPDYKDEVIQVKRRFSEDIPRERWESTFHYWTRQDDRSKPIEISEEMLDKPVKRSAKNVISKCGLFVGTNLQNFRNWASKITAGRIGSV</sequence>
<gene>
    <name evidence="1" type="ORF">EAI_12754</name>
</gene>
<organism evidence="2">
    <name type="scientific">Harpegnathos saltator</name>
    <name type="common">Jerdon's jumping ant</name>
    <dbReference type="NCBI Taxonomy" id="610380"/>
    <lineage>
        <taxon>Eukaryota</taxon>
        <taxon>Metazoa</taxon>
        <taxon>Ecdysozoa</taxon>
        <taxon>Arthropoda</taxon>
        <taxon>Hexapoda</taxon>
        <taxon>Insecta</taxon>
        <taxon>Pterygota</taxon>
        <taxon>Neoptera</taxon>
        <taxon>Endopterygota</taxon>
        <taxon>Hymenoptera</taxon>
        <taxon>Apocrita</taxon>
        <taxon>Aculeata</taxon>
        <taxon>Formicoidea</taxon>
        <taxon>Formicidae</taxon>
        <taxon>Ponerinae</taxon>
        <taxon>Ponerini</taxon>
        <taxon>Harpegnathos</taxon>
    </lineage>
</organism>